<keyword evidence="2" id="KW-1185">Reference proteome</keyword>
<protein>
    <submittedName>
        <fullName evidence="1">Uncharacterized protein</fullName>
    </submittedName>
</protein>
<dbReference type="AlphaFoldDB" id="A0A4Y2VI55"/>
<evidence type="ECO:0000313" key="1">
    <source>
        <dbReference type="EMBL" id="GBO24232.1"/>
    </source>
</evidence>
<proteinExistence type="predicted"/>
<dbReference type="Proteomes" id="UP000499080">
    <property type="component" value="Unassembled WGS sequence"/>
</dbReference>
<reference evidence="1 2" key="1">
    <citation type="journal article" date="2019" name="Sci. Rep.">
        <title>Orb-weaving spider Araneus ventricosus genome elucidates the spidroin gene catalogue.</title>
        <authorList>
            <person name="Kono N."/>
            <person name="Nakamura H."/>
            <person name="Ohtoshi R."/>
            <person name="Moran D.A.P."/>
            <person name="Shinohara A."/>
            <person name="Yoshida Y."/>
            <person name="Fujiwara M."/>
            <person name="Mori M."/>
            <person name="Tomita M."/>
            <person name="Arakawa K."/>
        </authorList>
    </citation>
    <scope>NUCLEOTIDE SEQUENCE [LARGE SCALE GENOMIC DNA]</scope>
</reference>
<dbReference type="OrthoDB" id="10427067at2759"/>
<sequence length="51" mass="5430">SFEPNEVTCRSSPPKTQVTCGTQTTSVASIARCVSCTVIGSLKNEENNIKL</sequence>
<gene>
    <name evidence="1" type="ORF">AVEN_77116_1</name>
</gene>
<dbReference type="EMBL" id="BGPR01047218">
    <property type="protein sequence ID" value="GBO24232.1"/>
    <property type="molecule type" value="Genomic_DNA"/>
</dbReference>
<name>A0A4Y2VI55_ARAVE</name>
<evidence type="ECO:0000313" key="2">
    <source>
        <dbReference type="Proteomes" id="UP000499080"/>
    </source>
</evidence>
<comment type="caution">
    <text evidence="1">The sequence shown here is derived from an EMBL/GenBank/DDBJ whole genome shotgun (WGS) entry which is preliminary data.</text>
</comment>
<accession>A0A4Y2VI55</accession>
<feature type="non-terminal residue" evidence="1">
    <location>
        <position position="1"/>
    </location>
</feature>
<organism evidence="1 2">
    <name type="scientific">Araneus ventricosus</name>
    <name type="common">Orbweaver spider</name>
    <name type="synonym">Epeira ventricosa</name>
    <dbReference type="NCBI Taxonomy" id="182803"/>
    <lineage>
        <taxon>Eukaryota</taxon>
        <taxon>Metazoa</taxon>
        <taxon>Ecdysozoa</taxon>
        <taxon>Arthropoda</taxon>
        <taxon>Chelicerata</taxon>
        <taxon>Arachnida</taxon>
        <taxon>Araneae</taxon>
        <taxon>Araneomorphae</taxon>
        <taxon>Entelegynae</taxon>
        <taxon>Araneoidea</taxon>
        <taxon>Araneidae</taxon>
        <taxon>Araneus</taxon>
    </lineage>
</organism>